<dbReference type="Proteomes" id="UP000006238">
    <property type="component" value="Unassembled WGS sequence"/>
</dbReference>
<dbReference type="PANTHER" id="PTHR32309:SF13">
    <property type="entry name" value="FERRIC ENTEROBACTIN TRANSPORT PROTEIN FEPE"/>
    <property type="match status" value="1"/>
</dbReference>
<dbReference type="PANTHER" id="PTHR32309">
    <property type="entry name" value="TYROSINE-PROTEIN KINASE"/>
    <property type="match status" value="1"/>
</dbReference>
<dbReference type="GO" id="GO:0004713">
    <property type="term" value="F:protein tyrosine kinase activity"/>
    <property type="evidence" value="ECO:0007669"/>
    <property type="project" value="TreeGrafter"/>
</dbReference>
<dbReference type="InterPro" id="IPR003856">
    <property type="entry name" value="LPS_length_determ_N"/>
</dbReference>
<sequence>MMEKLENKNKNDEIDLMKILRMLASKWMFIVITAVVLAGAAFIYFNFVVTPRYTSTARIMVINRQNSDSLTSTDLNSSTTLSSDYVEIVKSRTVLEQVIANLDLKYSVGELKGMVSASIVNNTRMISIKVTDKDPILAKEITDDIATVTSERICEVMKVENMVSLVDSADLPTTPSSPATKRNTVIALLLGVVISSAVIIIIGIKDDRIKTQEDVEKIFGMSVLGLIPKFEGEGDK</sequence>
<evidence type="ECO:0000313" key="10">
    <source>
        <dbReference type="Proteomes" id="UP000006238"/>
    </source>
</evidence>
<reference evidence="9 10" key="1">
    <citation type="submission" date="2010-02" db="EMBL/GenBank/DDBJ databases">
        <authorList>
            <person name="Weinstock G."/>
            <person name="Sodergren E."/>
            <person name="Clifton S."/>
            <person name="Fulton L."/>
            <person name="Fulton B."/>
            <person name="Courtney L."/>
            <person name="Fronick C."/>
            <person name="Harrison M."/>
            <person name="Strong C."/>
            <person name="Farmer C."/>
            <person name="Delahaunty K."/>
            <person name="Markovic C."/>
            <person name="Hall O."/>
            <person name="Minx P."/>
            <person name="Tomlinson C."/>
            <person name="Mitreva M."/>
            <person name="Nelson J."/>
            <person name="Hou S."/>
            <person name="Wollam A."/>
            <person name="Pepin K.H."/>
            <person name="Johnson M."/>
            <person name="Bhonagiri V."/>
            <person name="Zhang X."/>
            <person name="Suruliraj S."/>
            <person name="Warren W."/>
            <person name="Chinwalla A."/>
            <person name="Mardis E.R."/>
            <person name="Wilson R.K."/>
        </authorList>
    </citation>
    <scope>NUCLEOTIDE SEQUENCE [LARGE SCALE GENOMIC DNA]</scope>
    <source>
        <strain evidence="9 10">DSM 2876</strain>
    </source>
</reference>
<dbReference type="InterPro" id="IPR050445">
    <property type="entry name" value="Bact_polysacc_biosynth/exp"/>
</dbReference>
<keyword evidence="10" id="KW-1185">Reference proteome</keyword>
<dbReference type="HOGENOM" id="CLU_082668_0_0_9"/>
<keyword evidence="3" id="KW-1003">Cell membrane</keyword>
<evidence type="ECO:0000256" key="3">
    <source>
        <dbReference type="ARBA" id="ARBA00022475"/>
    </source>
</evidence>
<evidence type="ECO:0000256" key="6">
    <source>
        <dbReference type="ARBA" id="ARBA00023136"/>
    </source>
</evidence>
<feature type="domain" description="Polysaccharide chain length determinant N-terminal" evidence="8">
    <location>
        <begin position="12"/>
        <end position="102"/>
    </location>
</feature>
<evidence type="ECO:0000256" key="1">
    <source>
        <dbReference type="ARBA" id="ARBA00004651"/>
    </source>
</evidence>
<dbReference type="GO" id="GO:0005886">
    <property type="term" value="C:plasma membrane"/>
    <property type="evidence" value="ECO:0007669"/>
    <property type="project" value="UniProtKB-SubCell"/>
</dbReference>
<gene>
    <name evidence="9" type="ORF">BUTYVIB_00419</name>
</gene>
<evidence type="ECO:0000256" key="4">
    <source>
        <dbReference type="ARBA" id="ARBA00022692"/>
    </source>
</evidence>
<dbReference type="GeneID" id="98918782"/>
<feature type="transmembrane region" description="Helical" evidence="7">
    <location>
        <begin position="27"/>
        <end position="47"/>
    </location>
</feature>
<keyword evidence="5 7" id="KW-1133">Transmembrane helix</keyword>
<evidence type="ECO:0000256" key="7">
    <source>
        <dbReference type="SAM" id="Phobius"/>
    </source>
</evidence>
<dbReference type="Pfam" id="PF02706">
    <property type="entry name" value="Wzz"/>
    <property type="match status" value="1"/>
</dbReference>
<evidence type="ECO:0000256" key="2">
    <source>
        <dbReference type="ARBA" id="ARBA00006683"/>
    </source>
</evidence>
<feature type="transmembrane region" description="Helical" evidence="7">
    <location>
        <begin position="185"/>
        <end position="204"/>
    </location>
</feature>
<organism evidence="9 10">
    <name type="scientific">Eshraghiella crossota DSM 2876</name>
    <dbReference type="NCBI Taxonomy" id="511680"/>
    <lineage>
        <taxon>Bacteria</taxon>
        <taxon>Bacillati</taxon>
        <taxon>Bacillota</taxon>
        <taxon>Clostridia</taxon>
        <taxon>Lachnospirales</taxon>
        <taxon>Lachnospiraceae</taxon>
        <taxon>Eshraghiella</taxon>
    </lineage>
</organism>
<comment type="caution">
    <text evidence="9">The sequence shown here is derived from an EMBL/GenBank/DDBJ whole genome shotgun (WGS) entry which is preliminary data.</text>
</comment>
<accession>D4RX68</accession>
<comment type="subcellular location">
    <subcellularLocation>
        <location evidence="1">Cell membrane</location>
        <topology evidence="1">Multi-pass membrane protein</topology>
    </subcellularLocation>
</comment>
<comment type="similarity">
    <text evidence="2">Belongs to the CpsC/CapA family.</text>
</comment>
<keyword evidence="4 7" id="KW-0812">Transmembrane</keyword>
<protein>
    <submittedName>
        <fullName evidence="9">Chain length determinant protein</fullName>
    </submittedName>
</protein>
<dbReference type="AlphaFoldDB" id="D4RX68"/>
<evidence type="ECO:0000313" key="9">
    <source>
        <dbReference type="EMBL" id="EFF69508.1"/>
    </source>
</evidence>
<evidence type="ECO:0000259" key="8">
    <source>
        <dbReference type="Pfam" id="PF02706"/>
    </source>
</evidence>
<evidence type="ECO:0000256" key="5">
    <source>
        <dbReference type="ARBA" id="ARBA00022989"/>
    </source>
</evidence>
<name>D4RX68_9FIRM</name>
<keyword evidence="6 7" id="KW-0472">Membrane</keyword>
<dbReference type="RefSeq" id="WP_005601237.1">
    <property type="nucleotide sequence ID" value="NZ_GG663519.1"/>
</dbReference>
<dbReference type="EMBL" id="ABWN01000018">
    <property type="protein sequence ID" value="EFF69508.1"/>
    <property type="molecule type" value="Genomic_DNA"/>
</dbReference>
<proteinExistence type="inferred from homology"/>
<dbReference type="eggNOG" id="COG3944">
    <property type="taxonomic scope" value="Bacteria"/>
</dbReference>